<evidence type="ECO:0000313" key="5">
    <source>
        <dbReference type="Proteomes" id="UP000325333"/>
    </source>
</evidence>
<reference evidence="4 5" key="1">
    <citation type="submission" date="2019-07" db="EMBL/GenBank/DDBJ databases">
        <title>Genome sequencing of the stress-tolerant strain Azospirillum brasilense Az19.</title>
        <authorList>
            <person name="Maroniche G.A."/>
            <person name="Garcia J.E."/>
            <person name="Pagnussat L."/>
            <person name="Amenta M."/>
            <person name="Creus C.M."/>
        </authorList>
    </citation>
    <scope>NUCLEOTIDE SEQUENCE [LARGE SCALE GENOMIC DNA]</scope>
    <source>
        <strain evidence="4 5">Az19</strain>
    </source>
</reference>
<protein>
    <recommendedName>
        <fullName evidence="6">Heme iron utilization protein</fullName>
    </recommendedName>
</protein>
<evidence type="ECO:0000256" key="1">
    <source>
        <dbReference type="SAM" id="MobiDB-lite"/>
    </source>
</evidence>
<feature type="region of interest" description="Disordered" evidence="1">
    <location>
        <begin position="233"/>
        <end position="263"/>
    </location>
</feature>
<comment type="caution">
    <text evidence="4">The sequence shown here is derived from an EMBL/GenBank/DDBJ whole genome shotgun (WGS) entry which is preliminary data.</text>
</comment>
<feature type="region of interest" description="Disordered" evidence="1">
    <location>
        <begin position="9"/>
        <end position="28"/>
    </location>
</feature>
<dbReference type="AlphaFoldDB" id="A0A5B0KMR9"/>
<organism evidence="4 5">
    <name type="scientific">Azospirillum argentinense</name>
    <dbReference type="NCBI Taxonomy" id="2970906"/>
    <lineage>
        <taxon>Bacteria</taxon>
        <taxon>Pseudomonadati</taxon>
        <taxon>Pseudomonadota</taxon>
        <taxon>Alphaproteobacteria</taxon>
        <taxon>Rhodospirillales</taxon>
        <taxon>Azospirillaceae</taxon>
        <taxon>Azospirillum</taxon>
    </lineage>
</organism>
<feature type="domain" description="DUF2470" evidence="3">
    <location>
        <begin position="161"/>
        <end position="230"/>
    </location>
</feature>
<feature type="domain" description="Pyridoxamine 5'-phosphate oxidase N-terminal" evidence="2">
    <location>
        <begin position="28"/>
        <end position="132"/>
    </location>
</feature>
<dbReference type="PANTHER" id="PTHR13343:SF17">
    <property type="entry name" value="CELLULAR REPRESSOR OF E1A-STIMULATED GENES, ISOFORM A"/>
    <property type="match status" value="1"/>
</dbReference>
<evidence type="ECO:0000259" key="3">
    <source>
        <dbReference type="Pfam" id="PF10615"/>
    </source>
</evidence>
<dbReference type="PANTHER" id="PTHR13343">
    <property type="entry name" value="CREG1 PROTEIN"/>
    <property type="match status" value="1"/>
</dbReference>
<dbReference type="Proteomes" id="UP000325333">
    <property type="component" value="Unassembled WGS sequence"/>
</dbReference>
<feature type="compositionally biased region" description="Basic and acidic residues" evidence="1">
    <location>
        <begin position="14"/>
        <end position="27"/>
    </location>
</feature>
<dbReference type="Gene3D" id="3.20.180.10">
    <property type="entry name" value="PNP-oxidase-like"/>
    <property type="match status" value="1"/>
</dbReference>
<proteinExistence type="predicted"/>
<dbReference type="GO" id="GO:0005737">
    <property type="term" value="C:cytoplasm"/>
    <property type="evidence" value="ECO:0007669"/>
    <property type="project" value="UniProtKB-ARBA"/>
</dbReference>
<dbReference type="EMBL" id="VEWN01000014">
    <property type="protein sequence ID" value="KAA1053549.1"/>
    <property type="molecule type" value="Genomic_DNA"/>
</dbReference>
<dbReference type="InterPro" id="IPR037119">
    <property type="entry name" value="Haem_oxidase_HugZ-like_sf"/>
</dbReference>
<evidence type="ECO:0000259" key="2">
    <source>
        <dbReference type="Pfam" id="PF01243"/>
    </source>
</evidence>
<name>A0A5B0KMR9_9PROT</name>
<dbReference type="Pfam" id="PF01243">
    <property type="entry name" value="PNPOx_N"/>
    <property type="match status" value="1"/>
</dbReference>
<dbReference type="Pfam" id="PF10615">
    <property type="entry name" value="DUF2470"/>
    <property type="match status" value="1"/>
</dbReference>
<dbReference type="InterPro" id="IPR011576">
    <property type="entry name" value="Pyridox_Oxase_N"/>
</dbReference>
<evidence type="ECO:0000313" key="4">
    <source>
        <dbReference type="EMBL" id="KAA1053549.1"/>
    </source>
</evidence>
<feature type="compositionally biased region" description="Low complexity" evidence="1">
    <location>
        <begin position="233"/>
        <end position="249"/>
    </location>
</feature>
<evidence type="ECO:0008006" key="6">
    <source>
        <dbReference type="Google" id="ProtNLM"/>
    </source>
</evidence>
<dbReference type="Gene3D" id="2.30.110.10">
    <property type="entry name" value="Electron Transport, Fmn-binding Protein, Chain A"/>
    <property type="match status" value="1"/>
</dbReference>
<dbReference type="InterPro" id="IPR012349">
    <property type="entry name" value="Split_barrel_FMN-bd"/>
</dbReference>
<dbReference type="InterPro" id="IPR019595">
    <property type="entry name" value="DUF2470"/>
</dbReference>
<dbReference type="RefSeq" id="WP_149651047.1">
    <property type="nucleotide sequence ID" value="NZ_VEWN01000014.1"/>
</dbReference>
<accession>A0A5B0KMR9</accession>
<gene>
    <name evidence="4" type="ORF">FH063_002517</name>
</gene>
<dbReference type="SUPFAM" id="SSF50475">
    <property type="entry name" value="FMN-binding split barrel"/>
    <property type="match status" value="1"/>
</dbReference>
<sequence length="263" mass="27822">MRGAGLAALSTALRGDDDQHDGQHDGRAGWPYPSLVQVAFDLDGTPLLLLSTLADHTKNIARDPRVGLLFDGTAGLAEPLSGPRLSVLGRAERSEEPRHRARFLARHPGAALYAGFADFSVYAVSVERAHLVAGFGRVRWLDRADLLLHGVPAALAEAEGAILGHMNADHADALRLYATVLAGRSADGAEPWTMTGIDPDGCDLRRSGEMARVDFDHSVENPEDARVTLAGLARQARQSASGSAPGAADDPVDSPVESNDRDG</sequence>